<feature type="domain" description="Phage tail collar" evidence="1">
    <location>
        <begin position="79"/>
        <end position="133"/>
    </location>
</feature>
<dbReference type="EMBL" id="JAVRJZ010000020">
    <property type="protein sequence ID" value="KAK2706255.1"/>
    <property type="molecule type" value="Genomic_DNA"/>
</dbReference>
<name>A0AA88H6R7_ARTSF</name>
<dbReference type="InterPro" id="IPR011083">
    <property type="entry name" value="Phage_tail_collar_dom"/>
</dbReference>
<dbReference type="InterPro" id="IPR037053">
    <property type="entry name" value="Phage_tail_collar_dom_sf"/>
</dbReference>
<dbReference type="Gene3D" id="3.90.1340.10">
    <property type="entry name" value="Phage tail collar domain"/>
    <property type="match status" value="1"/>
</dbReference>
<evidence type="ECO:0000313" key="3">
    <source>
        <dbReference type="Proteomes" id="UP001187531"/>
    </source>
</evidence>
<keyword evidence="3" id="KW-1185">Reference proteome</keyword>
<comment type="caution">
    <text evidence="2">The sequence shown here is derived from an EMBL/GenBank/DDBJ whole genome shotgun (WGS) entry which is preliminary data.</text>
</comment>
<sequence>MVENSLEYSIMIAYIFFTDIDGGLSCSKEHGSIKDCSSSLPEVTHLIGVTDFVQNGPKFLSIGDLETYIEKSIRRFRTGQIFAFATDKKDPYLLPCNGESYYKADYPELYEALKNTIGTEVTEDYSKFRVPNMVNYPYLRAVARFDVGKKFEQSIESHKHNGNKYGIFAGDIYAHEKYPPDPELSPTIEKYNHWFKREVKRGFDIYSIRIPNLSVGGDETRPKSYGVYYAIHI</sequence>
<accession>A0AA88H6R7</accession>
<gene>
    <name evidence="2" type="ORF">QYM36_016334</name>
</gene>
<evidence type="ECO:0000259" key="1">
    <source>
        <dbReference type="Pfam" id="PF07484"/>
    </source>
</evidence>
<protein>
    <recommendedName>
        <fullName evidence="1">Phage tail collar domain-containing protein</fullName>
    </recommendedName>
</protein>
<dbReference type="AlphaFoldDB" id="A0AA88H6R7"/>
<dbReference type="Proteomes" id="UP001187531">
    <property type="component" value="Unassembled WGS sequence"/>
</dbReference>
<proteinExistence type="predicted"/>
<reference evidence="2" key="1">
    <citation type="submission" date="2023-07" db="EMBL/GenBank/DDBJ databases">
        <title>Chromosome-level genome assembly of Artemia franciscana.</title>
        <authorList>
            <person name="Jo E."/>
        </authorList>
    </citation>
    <scope>NUCLEOTIDE SEQUENCE</scope>
    <source>
        <tissue evidence="2">Whole body</tissue>
    </source>
</reference>
<organism evidence="2 3">
    <name type="scientific">Artemia franciscana</name>
    <name type="common">Brine shrimp</name>
    <name type="synonym">Artemia sanfranciscana</name>
    <dbReference type="NCBI Taxonomy" id="6661"/>
    <lineage>
        <taxon>Eukaryota</taxon>
        <taxon>Metazoa</taxon>
        <taxon>Ecdysozoa</taxon>
        <taxon>Arthropoda</taxon>
        <taxon>Crustacea</taxon>
        <taxon>Branchiopoda</taxon>
        <taxon>Anostraca</taxon>
        <taxon>Artemiidae</taxon>
        <taxon>Artemia</taxon>
    </lineage>
</organism>
<dbReference type="Pfam" id="PF07484">
    <property type="entry name" value="Collar"/>
    <property type="match status" value="1"/>
</dbReference>
<dbReference type="SUPFAM" id="SSF88874">
    <property type="entry name" value="Receptor-binding domain of short tail fibre protein gp12"/>
    <property type="match status" value="1"/>
</dbReference>
<evidence type="ECO:0000313" key="2">
    <source>
        <dbReference type="EMBL" id="KAK2706255.1"/>
    </source>
</evidence>